<dbReference type="Proteomes" id="UP000026961">
    <property type="component" value="Chromosome 10"/>
</dbReference>
<evidence type="ECO:0000313" key="1">
    <source>
        <dbReference type="EnsemblPlants" id="OGLUM10G08210.1"/>
    </source>
</evidence>
<reference evidence="1" key="1">
    <citation type="submission" date="2015-04" db="UniProtKB">
        <authorList>
            <consortium name="EnsemblPlants"/>
        </authorList>
    </citation>
    <scope>IDENTIFICATION</scope>
</reference>
<dbReference type="EnsemblPlants" id="OGLUM10G08210.1">
    <property type="protein sequence ID" value="OGLUM10G08210.1"/>
    <property type="gene ID" value="OGLUM10G08210"/>
</dbReference>
<name>A0A0E0B9X4_9ORYZ</name>
<evidence type="ECO:0000313" key="2">
    <source>
        <dbReference type="Proteomes" id="UP000026961"/>
    </source>
</evidence>
<protein>
    <submittedName>
        <fullName evidence="1">Uncharacterized protein</fullName>
    </submittedName>
</protein>
<sequence>MEEKTMSISKIVGPFDGFLGGKWRGGRGEAGGVVARSGLMDGDGDDAITTAASSAHSGTAMVRSTFQNILCVKSIELREDGTGIERRGNDRGLVALEAVVVFTAGGEVEMEKESSVSSAQGW</sequence>
<reference evidence="1" key="2">
    <citation type="submission" date="2018-05" db="EMBL/GenBank/DDBJ databases">
        <title>OgluRS3 (Oryza glumaepatula Reference Sequence Version 3).</title>
        <authorList>
            <person name="Zhang J."/>
            <person name="Kudrna D."/>
            <person name="Lee S."/>
            <person name="Talag J."/>
            <person name="Welchert J."/>
            <person name="Wing R.A."/>
        </authorList>
    </citation>
    <scope>NUCLEOTIDE SEQUENCE [LARGE SCALE GENOMIC DNA]</scope>
</reference>
<proteinExistence type="predicted"/>
<keyword evidence="2" id="KW-1185">Reference proteome</keyword>
<dbReference type="Gramene" id="OGLUM10G08210.1">
    <property type="protein sequence ID" value="OGLUM10G08210.1"/>
    <property type="gene ID" value="OGLUM10G08210"/>
</dbReference>
<organism evidence="1">
    <name type="scientific">Oryza glumipatula</name>
    <dbReference type="NCBI Taxonomy" id="40148"/>
    <lineage>
        <taxon>Eukaryota</taxon>
        <taxon>Viridiplantae</taxon>
        <taxon>Streptophyta</taxon>
        <taxon>Embryophyta</taxon>
        <taxon>Tracheophyta</taxon>
        <taxon>Spermatophyta</taxon>
        <taxon>Magnoliopsida</taxon>
        <taxon>Liliopsida</taxon>
        <taxon>Poales</taxon>
        <taxon>Poaceae</taxon>
        <taxon>BOP clade</taxon>
        <taxon>Oryzoideae</taxon>
        <taxon>Oryzeae</taxon>
        <taxon>Oryzinae</taxon>
        <taxon>Oryza</taxon>
    </lineage>
</organism>
<dbReference type="AlphaFoldDB" id="A0A0E0B9X4"/>
<accession>A0A0E0B9X4</accession>
<dbReference type="HOGENOM" id="CLU_2030342_0_0_1"/>